<keyword evidence="2" id="KW-1185">Reference proteome</keyword>
<dbReference type="Gene3D" id="3.40.50.150">
    <property type="entry name" value="Vaccinia Virus protein VP39"/>
    <property type="match status" value="1"/>
</dbReference>
<evidence type="ECO:0000313" key="1">
    <source>
        <dbReference type="EMBL" id="MBO9151726.1"/>
    </source>
</evidence>
<name>A0ABS3YAQ5_9BACT</name>
<dbReference type="GO" id="GO:0032259">
    <property type="term" value="P:methylation"/>
    <property type="evidence" value="ECO:0007669"/>
    <property type="project" value="UniProtKB-KW"/>
</dbReference>
<gene>
    <name evidence="1" type="ORF">J7I43_05870</name>
</gene>
<dbReference type="PANTHER" id="PTHR43861:SF1">
    <property type="entry name" value="TRANS-ACONITATE 2-METHYLTRANSFERASE"/>
    <property type="match status" value="1"/>
</dbReference>
<dbReference type="Proteomes" id="UP000679126">
    <property type="component" value="Unassembled WGS sequence"/>
</dbReference>
<accession>A0ABS3YAQ5</accession>
<reference evidence="2" key="1">
    <citation type="submission" date="2021-03" db="EMBL/GenBank/DDBJ databases">
        <title>Assistant Professor.</title>
        <authorList>
            <person name="Huq M.A."/>
        </authorList>
    </citation>
    <scope>NUCLEOTIDE SEQUENCE [LARGE SCALE GENOMIC DNA]</scope>
    <source>
        <strain evidence="2">MAH-28</strain>
    </source>
</reference>
<keyword evidence="1" id="KW-0808">Transferase</keyword>
<evidence type="ECO:0000313" key="2">
    <source>
        <dbReference type="Proteomes" id="UP000679126"/>
    </source>
</evidence>
<dbReference type="GO" id="GO:0008168">
    <property type="term" value="F:methyltransferase activity"/>
    <property type="evidence" value="ECO:0007669"/>
    <property type="project" value="UniProtKB-KW"/>
</dbReference>
<dbReference type="PANTHER" id="PTHR43861">
    <property type="entry name" value="TRANS-ACONITATE 2-METHYLTRANSFERASE-RELATED"/>
    <property type="match status" value="1"/>
</dbReference>
<dbReference type="Pfam" id="PF13489">
    <property type="entry name" value="Methyltransf_23"/>
    <property type="match status" value="1"/>
</dbReference>
<dbReference type="CDD" id="cd02440">
    <property type="entry name" value="AdoMet_MTases"/>
    <property type="match status" value="1"/>
</dbReference>
<comment type="caution">
    <text evidence="1">The sequence shown here is derived from an EMBL/GenBank/DDBJ whole genome shotgun (WGS) entry which is preliminary data.</text>
</comment>
<dbReference type="InterPro" id="IPR029063">
    <property type="entry name" value="SAM-dependent_MTases_sf"/>
</dbReference>
<dbReference type="RefSeq" id="WP_209144202.1">
    <property type="nucleotide sequence ID" value="NZ_JAGHKP010000001.1"/>
</dbReference>
<protein>
    <submittedName>
        <fullName evidence="1">Class I SAM-dependent methyltransferase</fullName>
    </submittedName>
</protein>
<keyword evidence="1" id="KW-0489">Methyltransferase</keyword>
<sequence>MMNPQQFEEGLAYAGKIFSGDGSHLWLDKHFLQKNFDLAHKDILDFGCGMGGLTLWLAANTGANVDGVDLDPNHIGIAKELQRRHNVSNVDFSVRNIIAQPVDKQYDYIILSDVIEHLKPEWIPGILDTLIHRNLKNNGVIFISYPPWEGPHASHLRRVINIPWVQYLPQRWVHNMLKKRNQRLIGVNDLLTEYLELNHMTHARLRRFLDAFRLKPVFRHSHTKFSSIPLLKKFNFNFFPFKFLVTKELVAFRKHVLSLCYFISDCHRFYFD</sequence>
<dbReference type="SUPFAM" id="SSF53335">
    <property type="entry name" value="S-adenosyl-L-methionine-dependent methyltransferases"/>
    <property type="match status" value="1"/>
</dbReference>
<proteinExistence type="predicted"/>
<dbReference type="EMBL" id="JAGHKP010000001">
    <property type="protein sequence ID" value="MBO9151726.1"/>
    <property type="molecule type" value="Genomic_DNA"/>
</dbReference>
<organism evidence="1 2">
    <name type="scientific">Chitinophaga chungangae</name>
    <dbReference type="NCBI Taxonomy" id="2821488"/>
    <lineage>
        <taxon>Bacteria</taxon>
        <taxon>Pseudomonadati</taxon>
        <taxon>Bacteroidota</taxon>
        <taxon>Chitinophagia</taxon>
        <taxon>Chitinophagales</taxon>
        <taxon>Chitinophagaceae</taxon>
        <taxon>Chitinophaga</taxon>
    </lineage>
</organism>